<accession>A0AAF0F5X9</accession>
<sequence length="659" mass="72982">MTSNGGLVVSIEPKQSFVFAGEELECVITFTNTNGPRVVEKTFPAVPRRAVSYAEDSRKGDGSSHVERRNRIAKHSQASRNAVKPEKRHRKFASRSEAWPTPRSQLLLANHPHKRQKSVVEYQMEDLSRAFQLQQVDPNGRMPGDVHADTSLDSSLSTTAQNLTDRSPMPNEYSETRSDRVDTVLRDSLTSWSREQAGSSLARVPYSPLYPDALPDGHEKLIWAFAQFGGTMELDRSLIRPADFDQLRMRLARGEWTPSNPTTPSTPGDRQPRFVGGGELDYDTEVQLDALHLETGECLSDLRAEHTPSVATLAALLFRIPRSPTPTQSSPAMRSPRLHLRSGSTISDMKTKALHSKTLPTYSTPPTILGIDLVLAPGESRSFLFRLRLPADLPPSFHGHAAHFDYYMSVGTNRVQGGTRATAQHSRLLHVPFRVYNHVTPNGTPIVFDWLNPIVSLQPDAIVARSNTKRQRDEIASLVQQLQNGDAAAATAMRGDQIDATCLEKAKHLVQTAGKTRLAASLETHEELDPEFAMIPPQRFQRITRQVYATYQESVLDAQQTSIMLTIPSGATPEFSTSGLRLRWTLRVSLLTHSGGGGPPKHLEKVPDSFSAFHTISQRTKSLAAEQKQSKLEIVECSVPITVLPNSVKTQIIPIDMEA</sequence>
<reference evidence="2" key="1">
    <citation type="submission" date="2023-02" db="EMBL/GenBank/DDBJ databases">
        <title>Mating type loci evolution in Malassezia.</title>
        <authorList>
            <person name="Coelho M.A."/>
        </authorList>
    </citation>
    <scope>NUCLEOTIDE SEQUENCE</scope>
    <source>
        <strain evidence="2">CBS 14136</strain>
    </source>
</reference>
<dbReference type="InterPro" id="IPR014848">
    <property type="entry name" value="Rgp1"/>
</dbReference>
<protein>
    <submittedName>
        <fullName evidence="2">Golgi membrane exchange factor (Ric1p-Rgp1p) subunit</fullName>
    </submittedName>
</protein>
<keyword evidence="3" id="KW-1185">Reference proteome</keyword>
<feature type="region of interest" description="Disordered" evidence="1">
    <location>
        <begin position="253"/>
        <end position="275"/>
    </location>
</feature>
<feature type="compositionally biased region" description="Basic and acidic residues" evidence="1">
    <location>
        <begin position="55"/>
        <end position="70"/>
    </location>
</feature>
<gene>
    <name evidence="2" type="primary">RGP1</name>
    <name evidence="2" type="ORF">MPSI1_000062</name>
</gene>
<dbReference type="AlphaFoldDB" id="A0AAF0F5X9"/>
<dbReference type="Proteomes" id="UP001214628">
    <property type="component" value="Chromosome 1"/>
</dbReference>
<name>A0AAF0F5X9_9BASI</name>
<evidence type="ECO:0000313" key="3">
    <source>
        <dbReference type="Proteomes" id="UP001214628"/>
    </source>
</evidence>
<organism evidence="2 3">
    <name type="scientific">Malassezia psittaci</name>
    <dbReference type="NCBI Taxonomy" id="1821823"/>
    <lineage>
        <taxon>Eukaryota</taxon>
        <taxon>Fungi</taxon>
        <taxon>Dikarya</taxon>
        <taxon>Basidiomycota</taxon>
        <taxon>Ustilaginomycotina</taxon>
        <taxon>Malasseziomycetes</taxon>
        <taxon>Malasseziales</taxon>
        <taxon>Malasseziaceae</taxon>
        <taxon>Malassezia</taxon>
    </lineage>
</organism>
<dbReference type="Pfam" id="PF08737">
    <property type="entry name" value="Rgp1"/>
    <property type="match status" value="2"/>
</dbReference>
<feature type="region of interest" description="Disordered" evidence="1">
    <location>
        <begin position="137"/>
        <end position="180"/>
    </location>
</feature>
<feature type="region of interest" description="Disordered" evidence="1">
    <location>
        <begin position="54"/>
        <end position="99"/>
    </location>
</feature>
<dbReference type="PANTHER" id="PTHR12507">
    <property type="entry name" value="REDUCED GROWTH PHENOTYPE 1 RGP1, YEAST -RELATED"/>
    <property type="match status" value="1"/>
</dbReference>
<evidence type="ECO:0000256" key="1">
    <source>
        <dbReference type="SAM" id="MobiDB-lite"/>
    </source>
</evidence>
<dbReference type="EMBL" id="CP118375">
    <property type="protein sequence ID" value="WFD41435.1"/>
    <property type="molecule type" value="Genomic_DNA"/>
</dbReference>
<evidence type="ECO:0000313" key="2">
    <source>
        <dbReference type="EMBL" id="WFD41435.1"/>
    </source>
</evidence>
<proteinExistence type="predicted"/>
<feature type="compositionally biased region" description="Low complexity" evidence="1">
    <location>
        <begin position="257"/>
        <end position="267"/>
    </location>
</feature>